<name>A0ABV8CLN0_9GAMM</name>
<dbReference type="SUPFAM" id="SSF56784">
    <property type="entry name" value="HAD-like"/>
    <property type="match status" value="1"/>
</dbReference>
<organism evidence="1 2">
    <name type="scientific">Pseudaeromonas sharmana</name>
    <dbReference type="NCBI Taxonomy" id="328412"/>
    <lineage>
        <taxon>Bacteria</taxon>
        <taxon>Pseudomonadati</taxon>
        <taxon>Pseudomonadota</taxon>
        <taxon>Gammaproteobacteria</taxon>
        <taxon>Aeromonadales</taxon>
        <taxon>Aeromonadaceae</taxon>
        <taxon>Pseudaeromonas</taxon>
    </lineage>
</organism>
<dbReference type="Proteomes" id="UP001595692">
    <property type="component" value="Unassembled WGS sequence"/>
</dbReference>
<protein>
    <submittedName>
        <fullName evidence="1">HAD family hydrolase</fullName>
        <ecNumber evidence="1">3.-.-.-</ecNumber>
    </submittedName>
</protein>
<dbReference type="GO" id="GO:0016787">
    <property type="term" value="F:hydrolase activity"/>
    <property type="evidence" value="ECO:0007669"/>
    <property type="project" value="UniProtKB-KW"/>
</dbReference>
<dbReference type="EC" id="3.-.-.-" evidence="1"/>
<accession>A0ABV8CLN0</accession>
<keyword evidence="1" id="KW-0378">Hydrolase</keyword>
<comment type="caution">
    <text evidence="1">The sequence shown here is derived from an EMBL/GenBank/DDBJ whole genome shotgun (WGS) entry which is preliminary data.</text>
</comment>
<dbReference type="EMBL" id="JBHSAF010000003">
    <property type="protein sequence ID" value="MFC3912920.1"/>
    <property type="molecule type" value="Genomic_DNA"/>
</dbReference>
<dbReference type="InterPro" id="IPR036412">
    <property type="entry name" value="HAD-like_sf"/>
</dbReference>
<proteinExistence type="predicted"/>
<sequence length="239" mass="26426">MWYSLSAIAVDLDGVLLRDTFSPILQRLVRRYGGHYSRQLEARLFSCTQRLAAQALIDELDLALTPESVIADYFACRAEYLIDHDAGLLPGAAAFIARLSRLDVRLICYGGLEEAQIDAAFAPCRPAFERYVCTDAFRPGVVEIVRDILDEPPQQVLFIDDVNRVASAAQALGCPFIGITGDHPLPWQAEAMAQQGVRFRLDAVSQISDALLRQIARDPACCYLPRAQWATSAAELANR</sequence>
<dbReference type="InterPro" id="IPR023214">
    <property type="entry name" value="HAD_sf"/>
</dbReference>
<evidence type="ECO:0000313" key="1">
    <source>
        <dbReference type="EMBL" id="MFC3912920.1"/>
    </source>
</evidence>
<evidence type="ECO:0000313" key="2">
    <source>
        <dbReference type="Proteomes" id="UP001595692"/>
    </source>
</evidence>
<dbReference type="Gene3D" id="3.40.50.1000">
    <property type="entry name" value="HAD superfamily/HAD-like"/>
    <property type="match status" value="1"/>
</dbReference>
<reference evidence="2" key="1">
    <citation type="journal article" date="2019" name="Int. J. Syst. Evol. Microbiol.">
        <title>The Global Catalogue of Microorganisms (GCM) 10K type strain sequencing project: providing services to taxonomists for standard genome sequencing and annotation.</title>
        <authorList>
            <consortium name="The Broad Institute Genomics Platform"/>
            <consortium name="The Broad Institute Genome Sequencing Center for Infectious Disease"/>
            <person name="Wu L."/>
            <person name="Ma J."/>
        </authorList>
    </citation>
    <scope>NUCLEOTIDE SEQUENCE [LARGE SCALE GENOMIC DNA]</scope>
    <source>
        <strain evidence="2">CCUG 54939</strain>
    </source>
</reference>
<keyword evidence="2" id="KW-1185">Reference proteome</keyword>
<dbReference type="RefSeq" id="WP_377151134.1">
    <property type="nucleotide sequence ID" value="NZ_JBHSAF010000003.1"/>
</dbReference>
<gene>
    <name evidence="1" type="ORF">ACFOSS_05510</name>
</gene>
<dbReference type="InterPro" id="IPR023198">
    <property type="entry name" value="PGP-like_dom2"/>
</dbReference>
<dbReference type="Gene3D" id="1.10.150.240">
    <property type="entry name" value="Putative phosphatase, domain 2"/>
    <property type="match status" value="1"/>
</dbReference>